<dbReference type="Proteomes" id="UP000178529">
    <property type="component" value="Unassembled WGS sequence"/>
</dbReference>
<accession>A0A1G2R8R3</accession>
<evidence type="ECO:0000313" key="2">
    <source>
        <dbReference type="Proteomes" id="UP000178529"/>
    </source>
</evidence>
<gene>
    <name evidence="1" type="ORF">A3J68_01100</name>
</gene>
<sequence length="226" mass="26529">MRKDRNAALKLRRLGKSYSEIRNLLRIPKSTLSDWLHKTRWSIKVKGILAEKAKTKNIIRLRELTKIRGIHLNKLYQEAQDEAKKEFESFKLHPTFISGVVIYWGEGDRSSRFLVRVANTDPLMIRLFVKFLLEICGIPREKIRAHILLYPDLDPEACKHFWVKKSGLQLENFNKSVTIKGRHKTRRLPYGVCYVAVSSTYLKEKMLTWLDLLPKELLKSSYYARG</sequence>
<organism evidence="1 2">
    <name type="scientific">Candidatus Wildermuthbacteria bacterium RIFCSPHIGHO2_02_FULL_48_16</name>
    <dbReference type="NCBI Taxonomy" id="1802453"/>
    <lineage>
        <taxon>Bacteria</taxon>
        <taxon>Candidatus Wildermuthiibacteriota</taxon>
    </lineage>
</organism>
<proteinExistence type="predicted"/>
<dbReference type="AlphaFoldDB" id="A0A1G2R8R3"/>
<comment type="caution">
    <text evidence="1">The sequence shown here is derived from an EMBL/GenBank/DDBJ whole genome shotgun (WGS) entry which is preliminary data.</text>
</comment>
<reference evidence="1 2" key="1">
    <citation type="journal article" date="2016" name="Nat. Commun.">
        <title>Thousands of microbial genomes shed light on interconnected biogeochemical processes in an aquifer system.</title>
        <authorList>
            <person name="Anantharaman K."/>
            <person name="Brown C.T."/>
            <person name="Hug L.A."/>
            <person name="Sharon I."/>
            <person name="Castelle C.J."/>
            <person name="Probst A.J."/>
            <person name="Thomas B.C."/>
            <person name="Singh A."/>
            <person name="Wilkins M.J."/>
            <person name="Karaoz U."/>
            <person name="Brodie E.L."/>
            <person name="Williams K.H."/>
            <person name="Hubbard S.S."/>
            <person name="Banfield J.F."/>
        </authorList>
    </citation>
    <scope>NUCLEOTIDE SEQUENCE [LARGE SCALE GENOMIC DNA]</scope>
</reference>
<protein>
    <submittedName>
        <fullName evidence="1">Uncharacterized protein</fullName>
    </submittedName>
</protein>
<dbReference type="EMBL" id="MHTY01000002">
    <property type="protein sequence ID" value="OHA69234.1"/>
    <property type="molecule type" value="Genomic_DNA"/>
</dbReference>
<name>A0A1G2R8R3_9BACT</name>
<evidence type="ECO:0000313" key="1">
    <source>
        <dbReference type="EMBL" id="OHA69234.1"/>
    </source>
</evidence>